<protein>
    <submittedName>
        <fullName evidence="5">Alpha/beta-hydrolase</fullName>
    </submittedName>
</protein>
<evidence type="ECO:0000256" key="2">
    <source>
        <dbReference type="ARBA" id="ARBA00022801"/>
    </source>
</evidence>
<feature type="domain" description="Epoxide hydrolase N-terminal" evidence="4">
    <location>
        <begin position="17"/>
        <end position="123"/>
    </location>
</feature>
<dbReference type="InterPro" id="IPR029058">
    <property type="entry name" value="AB_hydrolase_fold"/>
</dbReference>
<feature type="active site" description="Proton donor" evidence="3">
    <location>
        <position position="312"/>
    </location>
</feature>
<dbReference type="EMBL" id="ML739312">
    <property type="protein sequence ID" value="KAE8349384.1"/>
    <property type="molecule type" value="Genomic_DNA"/>
</dbReference>
<dbReference type="AlphaFoldDB" id="A0A5N6YV72"/>
<feature type="active site" description="Nucleophile" evidence="3">
    <location>
        <position position="191"/>
    </location>
</feature>
<dbReference type="InterPro" id="IPR010497">
    <property type="entry name" value="Epoxide_hydro_N"/>
</dbReference>
<evidence type="ECO:0000256" key="1">
    <source>
        <dbReference type="ARBA" id="ARBA00010088"/>
    </source>
</evidence>
<dbReference type="InterPro" id="IPR000639">
    <property type="entry name" value="Epox_hydrolase-like"/>
</dbReference>
<proteinExistence type="inferred from homology"/>
<gene>
    <name evidence="5" type="ORF">BDV28DRAFT_62231</name>
</gene>
<keyword evidence="6" id="KW-1185">Reference proteome</keyword>
<dbReference type="Gene3D" id="3.40.50.1820">
    <property type="entry name" value="alpha/beta hydrolase"/>
    <property type="match status" value="1"/>
</dbReference>
<accession>A0A5N6YV72</accession>
<dbReference type="InterPro" id="IPR016292">
    <property type="entry name" value="Epoxide_hydrolase"/>
</dbReference>
<dbReference type="Pfam" id="PF06441">
    <property type="entry name" value="EHN"/>
    <property type="match status" value="1"/>
</dbReference>
<dbReference type="OrthoDB" id="7130006at2759"/>
<dbReference type="PANTHER" id="PTHR21661">
    <property type="entry name" value="EPOXIDE HYDROLASE 1-RELATED"/>
    <property type="match status" value="1"/>
</dbReference>
<evidence type="ECO:0000313" key="6">
    <source>
        <dbReference type="Proteomes" id="UP000327118"/>
    </source>
</evidence>
<dbReference type="PIRSF" id="PIRSF001112">
    <property type="entry name" value="Epoxide_hydrolase"/>
    <property type="match status" value="1"/>
</dbReference>
<reference evidence="6" key="1">
    <citation type="submission" date="2019-04" db="EMBL/GenBank/DDBJ databases">
        <title>Friends and foes A comparative genomics studyof 23 Aspergillus species from section Flavi.</title>
        <authorList>
            <consortium name="DOE Joint Genome Institute"/>
            <person name="Kjaerbolling I."/>
            <person name="Vesth T."/>
            <person name="Frisvad J.C."/>
            <person name="Nybo J.L."/>
            <person name="Theobald S."/>
            <person name="Kildgaard S."/>
            <person name="Isbrandt T."/>
            <person name="Kuo A."/>
            <person name="Sato A."/>
            <person name="Lyhne E.K."/>
            <person name="Kogle M.E."/>
            <person name="Wiebenga A."/>
            <person name="Kun R.S."/>
            <person name="Lubbers R.J."/>
            <person name="Makela M.R."/>
            <person name="Barry K."/>
            <person name="Chovatia M."/>
            <person name="Clum A."/>
            <person name="Daum C."/>
            <person name="Haridas S."/>
            <person name="He G."/>
            <person name="LaButti K."/>
            <person name="Lipzen A."/>
            <person name="Mondo S."/>
            <person name="Riley R."/>
            <person name="Salamov A."/>
            <person name="Simmons B.A."/>
            <person name="Magnuson J.K."/>
            <person name="Henrissat B."/>
            <person name="Mortensen U.H."/>
            <person name="Larsen T.O."/>
            <person name="Devries R.P."/>
            <person name="Grigoriev I.V."/>
            <person name="Machida M."/>
            <person name="Baker S.E."/>
            <person name="Andersen M.R."/>
        </authorList>
    </citation>
    <scope>NUCLEOTIDE SEQUENCE [LARGE SCALE GENOMIC DNA]</scope>
    <source>
        <strain evidence="6">CBS 553.77</strain>
    </source>
</reference>
<dbReference type="GO" id="GO:0097176">
    <property type="term" value="P:epoxide metabolic process"/>
    <property type="evidence" value="ECO:0007669"/>
    <property type="project" value="TreeGrafter"/>
</dbReference>
<evidence type="ECO:0000256" key="3">
    <source>
        <dbReference type="PIRSR" id="PIRSR001112-1"/>
    </source>
</evidence>
<organism evidence="5 6">
    <name type="scientific">Aspergillus coremiiformis</name>
    <dbReference type="NCBI Taxonomy" id="138285"/>
    <lineage>
        <taxon>Eukaryota</taxon>
        <taxon>Fungi</taxon>
        <taxon>Dikarya</taxon>
        <taxon>Ascomycota</taxon>
        <taxon>Pezizomycotina</taxon>
        <taxon>Eurotiomycetes</taxon>
        <taxon>Eurotiomycetidae</taxon>
        <taxon>Eurotiales</taxon>
        <taxon>Aspergillaceae</taxon>
        <taxon>Aspergillus</taxon>
        <taxon>Aspergillus subgen. Circumdati</taxon>
    </lineage>
</organism>
<evidence type="ECO:0000259" key="4">
    <source>
        <dbReference type="Pfam" id="PF06441"/>
    </source>
</evidence>
<keyword evidence="2 5" id="KW-0378">Hydrolase</keyword>
<comment type="similarity">
    <text evidence="1">Belongs to the peptidase S33 family.</text>
</comment>
<sequence>MEPSFNKIPSGAKVDPSPFKINISDEQIQELQLLIKLSKIAPPTFEGLQPDRKYGITTEWLINAKEIWKDFDWRSVERHINGFPQYIYEIEGLDIHFVALFSERQDAIPIVFIHGWPGNFLEFLPILSLIREKYTPATSPYHFIVPSLPGYTFSSGPPLDRDFGTEDVAHVVNQVMVNLGFESGYVAQGGDIGAKIGRILAVDHDACKAVHLNVCFVKRPDNVSDTAVTEAEKRNLARAEWFSSFGMGYFVEHGTRPSTIGHVISTNPVALLAWVGEKFLDWPDDPLPLDRILESVSLYWFTETFPRSIYHYREVFPPPKTMHTLDPRWYIRKPFGHSYFPRELLPAPRAWVEATGNLVFFREHEQGGHFAAAERPQDLLDDVLAFTEQVWSDCRS</sequence>
<name>A0A5N6YV72_9EURO</name>
<evidence type="ECO:0000313" key="5">
    <source>
        <dbReference type="EMBL" id="KAE8349384.1"/>
    </source>
</evidence>
<dbReference type="PRINTS" id="PR00412">
    <property type="entry name" value="EPOXHYDRLASE"/>
</dbReference>
<dbReference type="SUPFAM" id="SSF53474">
    <property type="entry name" value="alpha/beta-Hydrolases"/>
    <property type="match status" value="1"/>
</dbReference>
<dbReference type="GO" id="GO:0004301">
    <property type="term" value="F:epoxide hydrolase activity"/>
    <property type="evidence" value="ECO:0007669"/>
    <property type="project" value="TreeGrafter"/>
</dbReference>
<dbReference type="PANTHER" id="PTHR21661:SF39">
    <property type="entry name" value="HYDROLASE, PUTATIVE (AFU_ORTHOLOGUE AFUA_3G08960)-RELATED"/>
    <property type="match status" value="1"/>
</dbReference>
<dbReference type="Proteomes" id="UP000327118">
    <property type="component" value="Unassembled WGS sequence"/>
</dbReference>
<feature type="active site" description="Proton acceptor" evidence="3">
    <location>
        <position position="369"/>
    </location>
</feature>